<reference evidence="1 2" key="1">
    <citation type="journal article" date="2021" name="Elife">
        <title>Chloroplast acquisition without the gene transfer in kleptoplastic sea slugs, Plakobranchus ocellatus.</title>
        <authorList>
            <person name="Maeda T."/>
            <person name="Takahashi S."/>
            <person name="Yoshida T."/>
            <person name="Shimamura S."/>
            <person name="Takaki Y."/>
            <person name="Nagai Y."/>
            <person name="Toyoda A."/>
            <person name="Suzuki Y."/>
            <person name="Arimoto A."/>
            <person name="Ishii H."/>
            <person name="Satoh N."/>
            <person name="Nishiyama T."/>
            <person name="Hasebe M."/>
            <person name="Maruyama T."/>
            <person name="Minagawa J."/>
            <person name="Obokata J."/>
            <person name="Shigenobu S."/>
        </authorList>
    </citation>
    <scope>NUCLEOTIDE SEQUENCE [LARGE SCALE GENOMIC DNA]</scope>
</reference>
<keyword evidence="2" id="KW-1185">Reference proteome</keyword>
<evidence type="ECO:0000313" key="1">
    <source>
        <dbReference type="EMBL" id="GFO19626.1"/>
    </source>
</evidence>
<proteinExistence type="predicted"/>
<name>A0AAV4BGR4_9GAST</name>
<gene>
    <name evidence="1" type="ORF">PoB_004613100</name>
</gene>
<sequence>MAFLSVPPSDDGADGVARTCNRKLAINAPNRRRRTESFATQWGYNVSNIWVPTVLECPTLSPVAHIALTTKQKLLPCTQKAQKIQRAQWR</sequence>
<dbReference type="AlphaFoldDB" id="A0AAV4BGR4"/>
<organism evidence="1 2">
    <name type="scientific">Plakobranchus ocellatus</name>
    <dbReference type="NCBI Taxonomy" id="259542"/>
    <lineage>
        <taxon>Eukaryota</taxon>
        <taxon>Metazoa</taxon>
        <taxon>Spiralia</taxon>
        <taxon>Lophotrochozoa</taxon>
        <taxon>Mollusca</taxon>
        <taxon>Gastropoda</taxon>
        <taxon>Heterobranchia</taxon>
        <taxon>Euthyneura</taxon>
        <taxon>Panpulmonata</taxon>
        <taxon>Sacoglossa</taxon>
        <taxon>Placobranchoidea</taxon>
        <taxon>Plakobranchidae</taxon>
        <taxon>Plakobranchus</taxon>
    </lineage>
</organism>
<dbReference type="Proteomes" id="UP000735302">
    <property type="component" value="Unassembled WGS sequence"/>
</dbReference>
<dbReference type="EMBL" id="BLXT01005070">
    <property type="protein sequence ID" value="GFO19626.1"/>
    <property type="molecule type" value="Genomic_DNA"/>
</dbReference>
<protein>
    <submittedName>
        <fullName evidence="1">Uncharacterized protein</fullName>
    </submittedName>
</protein>
<evidence type="ECO:0000313" key="2">
    <source>
        <dbReference type="Proteomes" id="UP000735302"/>
    </source>
</evidence>
<comment type="caution">
    <text evidence="1">The sequence shown here is derived from an EMBL/GenBank/DDBJ whole genome shotgun (WGS) entry which is preliminary data.</text>
</comment>
<accession>A0AAV4BGR4</accession>